<keyword evidence="3" id="KW-1185">Reference proteome</keyword>
<proteinExistence type="predicted"/>
<dbReference type="AlphaFoldDB" id="A0AA43RIH0"/>
<evidence type="ECO:0000313" key="3">
    <source>
        <dbReference type="Proteomes" id="UP001168575"/>
    </source>
</evidence>
<gene>
    <name evidence="2" type="ORF">Q3982_02070</name>
</gene>
<sequence length="208" mass="23985">MADEVLVRELEEKDFDAVVEITCKTWGYDDEFSDAAAKSCAELYFYHYLARQTYAKVATINDVPVGVIMARNCAQNGTNSRFVDKAEACLDALRNSPDGREAALQFETEVKIDGDLIKNCGFDYEGELVFFAINSDFRGKGIGRKLFEDALCYFKREKISNFFLYTDTSCNYKFYEHFGMKRSAEQELALEGESSEDMIYFIYEYRFE</sequence>
<protein>
    <submittedName>
        <fullName evidence="2">GNAT family N-acetyltransferase</fullName>
    </submittedName>
</protein>
<accession>A0AA43RIH0</accession>
<dbReference type="Proteomes" id="UP001168575">
    <property type="component" value="Unassembled WGS sequence"/>
</dbReference>
<dbReference type="SUPFAM" id="SSF55729">
    <property type="entry name" value="Acyl-CoA N-acyltransferases (Nat)"/>
    <property type="match status" value="1"/>
</dbReference>
<name>A0AA43RIH0_9ACTN</name>
<evidence type="ECO:0000259" key="1">
    <source>
        <dbReference type="PROSITE" id="PS51186"/>
    </source>
</evidence>
<reference evidence="2" key="1">
    <citation type="submission" date="2023-07" db="EMBL/GenBank/DDBJ databases">
        <title>Between Cages and Wild: Unraveling the Impact of Captivity on Animal Microbiomes and Antimicrobial Resistance.</title>
        <authorList>
            <person name="Schmartz G.P."/>
            <person name="Rehner J."/>
            <person name="Schuff M.J."/>
            <person name="Becker S.L."/>
            <person name="Kravczyk M."/>
            <person name="Gurevich A."/>
            <person name="Francke R."/>
            <person name="Mueller R."/>
            <person name="Keller V."/>
            <person name="Keller A."/>
        </authorList>
    </citation>
    <scope>NUCLEOTIDE SEQUENCE</scope>
    <source>
        <strain evidence="2">S12M_St_49</strain>
    </source>
</reference>
<dbReference type="CDD" id="cd04301">
    <property type="entry name" value="NAT_SF"/>
    <property type="match status" value="1"/>
</dbReference>
<evidence type="ECO:0000313" key="2">
    <source>
        <dbReference type="EMBL" id="MDO4841446.1"/>
    </source>
</evidence>
<dbReference type="PROSITE" id="PS51186">
    <property type="entry name" value="GNAT"/>
    <property type="match status" value="1"/>
</dbReference>
<dbReference type="EMBL" id="JAUMVS010000018">
    <property type="protein sequence ID" value="MDO4841446.1"/>
    <property type="molecule type" value="Genomic_DNA"/>
</dbReference>
<feature type="domain" description="N-acetyltransferase" evidence="1">
    <location>
        <begin position="5"/>
        <end position="206"/>
    </location>
</feature>
<organism evidence="2 3">
    <name type="scientific">Phoenicibacter congonensis</name>
    <dbReference type="NCBI Taxonomy" id="1944646"/>
    <lineage>
        <taxon>Bacteria</taxon>
        <taxon>Bacillati</taxon>
        <taxon>Actinomycetota</taxon>
        <taxon>Coriobacteriia</taxon>
        <taxon>Eggerthellales</taxon>
        <taxon>Eggerthellaceae</taxon>
        <taxon>Phoenicibacter</taxon>
    </lineage>
</organism>
<dbReference type="GO" id="GO:0016747">
    <property type="term" value="F:acyltransferase activity, transferring groups other than amino-acyl groups"/>
    <property type="evidence" value="ECO:0007669"/>
    <property type="project" value="InterPro"/>
</dbReference>
<dbReference type="Pfam" id="PF00583">
    <property type="entry name" value="Acetyltransf_1"/>
    <property type="match status" value="1"/>
</dbReference>
<dbReference type="InterPro" id="IPR016181">
    <property type="entry name" value="Acyl_CoA_acyltransferase"/>
</dbReference>
<dbReference type="Gene3D" id="3.40.630.30">
    <property type="match status" value="1"/>
</dbReference>
<comment type="caution">
    <text evidence="2">The sequence shown here is derived from an EMBL/GenBank/DDBJ whole genome shotgun (WGS) entry which is preliminary data.</text>
</comment>
<dbReference type="InterPro" id="IPR000182">
    <property type="entry name" value="GNAT_dom"/>
</dbReference>